<evidence type="ECO:0000256" key="1">
    <source>
        <dbReference type="SAM" id="Coils"/>
    </source>
</evidence>
<organism evidence="2 3">
    <name type="scientific">Pseudomonas rhodesiae</name>
    <dbReference type="NCBI Taxonomy" id="76760"/>
    <lineage>
        <taxon>Bacteria</taxon>
        <taxon>Pseudomonadati</taxon>
        <taxon>Pseudomonadota</taxon>
        <taxon>Gammaproteobacteria</taxon>
        <taxon>Pseudomonadales</taxon>
        <taxon>Pseudomonadaceae</taxon>
        <taxon>Pseudomonas</taxon>
    </lineage>
</organism>
<accession>A0AAE8H7X8</accession>
<name>A0AAE8H7X8_9PSED</name>
<keyword evidence="1" id="KW-0175">Coiled coil</keyword>
<evidence type="ECO:0000313" key="2">
    <source>
        <dbReference type="EMBL" id="SDU86600.1"/>
    </source>
</evidence>
<reference evidence="2 3" key="1">
    <citation type="submission" date="2016-10" db="EMBL/GenBank/DDBJ databases">
        <authorList>
            <person name="Varghese N."/>
            <person name="Submissions S."/>
        </authorList>
    </citation>
    <scope>NUCLEOTIDE SEQUENCE [LARGE SCALE GENOMIC DNA]</scope>
    <source>
        <strain evidence="2 3">BS2777</strain>
    </source>
</reference>
<feature type="coiled-coil region" evidence="1">
    <location>
        <begin position="188"/>
        <end position="215"/>
    </location>
</feature>
<dbReference type="Proteomes" id="UP000182085">
    <property type="component" value="Chromosome I"/>
</dbReference>
<dbReference type="RefSeq" id="WP_017736617.1">
    <property type="nucleotide sequence ID" value="NZ_BAAAEG010000001.1"/>
</dbReference>
<protein>
    <submittedName>
        <fullName evidence="2">Uncharacterized protein</fullName>
    </submittedName>
</protein>
<evidence type="ECO:0000313" key="3">
    <source>
        <dbReference type="Proteomes" id="UP000182085"/>
    </source>
</evidence>
<dbReference type="AlphaFoldDB" id="A0AAE8H7X8"/>
<proteinExistence type="predicted"/>
<gene>
    <name evidence="2" type="ORF">SAMN04490209_0069</name>
</gene>
<keyword evidence="3" id="KW-1185">Reference proteome</keyword>
<sequence>MAETENAPSWLNELDRKEAEWAASYLSKRWPEGLKAKPSPTPPMLYHSLAESIHELEKYAAGVKLIERMRNSIRQRRYRLAEGGRKTCSFTLPLNTKDKLKILAKNADTTETAIIESLIAGALQSSQDQKEGKRREALEKTITRNSSKLAQELNKIRLEVTTKHLDASLRRLAGWQVYLNEQTPELSAEQESEANRIAEKRMREIQEAIRAVLAKHEMMSPRNI</sequence>
<dbReference type="EMBL" id="LT629801">
    <property type="protein sequence ID" value="SDU86600.1"/>
    <property type="molecule type" value="Genomic_DNA"/>
</dbReference>